<protein>
    <submittedName>
        <fullName evidence="1">Uncharacterized protein</fullName>
    </submittedName>
</protein>
<accession>A0AAP2DTY1</accession>
<dbReference type="RefSeq" id="WP_254082948.1">
    <property type="nucleotide sequence ID" value="NZ_JAHESE010000002.1"/>
</dbReference>
<keyword evidence="2" id="KW-1185">Reference proteome</keyword>
<dbReference type="AlphaFoldDB" id="A0AAP2DTY1"/>
<proteinExistence type="predicted"/>
<name>A0AAP2DTY1_9BACT</name>
<comment type="caution">
    <text evidence="1">The sequence shown here is derived from an EMBL/GenBank/DDBJ whole genome shotgun (WGS) entry which is preliminary data.</text>
</comment>
<sequence length="107" mass="12213">MSITAKLTAFEKQLELIKAPVIKYLLPGLAKEEIHRRFATTGLTPTDDLVTLYQWRNGLRYDDIPTGMLLFGIGGVLLPLQDSVTIYNRTDFELKKNYFPVFQTTAF</sequence>
<dbReference type="EMBL" id="JAHESE010000002">
    <property type="protein sequence ID" value="MBT1707356.1"/>
    <property type="molecule type" value="Genomic_DNA"/>
</dbReference>
<evidence type="ECO:0000313" key="1">
    <source>
        <dbReference type="EMBL" id="MBT1707356.1"/>
    </source>
</evidence>
<evidence type="ECO:0000313" key="2">
    <source>
        <dbReference type="Proteomes" id="UP001319080"/>
    </source>
</evidence>
<reference evidence="1 2" key="1">
    <citation type="submission" date="2021-05" db="EMBL/GenBank/DDBJ databases">
        <title>A Polyphasic approach of four new species of the genus Ohtaekwangia: Ohtaekwangia histidinii sp. nov., Ohtaekwangia cretensis sp. nov., Ohtaekwangia indiensis sp. nov., Ohtaekwangia reichenbachii sp. nov. from diverse environment.</title>
        <authorList>
            <person name="Octaviana S."/>
        </authorList>
    </citation>
    <scope>NUCLEOTIDE SEQUENCE [LARGE SCALE GENOMIC DNA]</scope>
    <source>
        <strain evidence="1 2">PWU5</strain>
    </source>
</reference>
<organism evidence="1 2">
    <name type="scientific">Dawidia cretensis</name>
    <dbReference type="NCBI Taxonomy" id="2782350"/>
    <lineage>
        <taxon>Bacteria</taxon>
        <taxon>Pseudomonadati</taxon>
        <taxon>Bacteroidota</taxon>
        <taxon>Cytophagia</taxon>
        <taxon>Cytophagales</taxon>
        <taxon>Chryseotaleaceae</taxon>
        <taxon>Dawidia</taxon>
    </lineage>
</organism>
<gene>
    <name evidence="1" type="ORF">KK062_03940</name>
</gene>
<dbReference type="Proteomes" id="UP001319080">
    <property type="component" value="Unassembled WGS sequence"/>
</dbReference>